<evidence type="ECO:0000256" key="1">
    <source>
        <dbReference type="SAM" id="Phobius"/>
    </source>
</evidence>
<comment type="caution">
    <text evidence="2">The sequence shown here is derived from an EMBL/GenBank/DDBJ whole genome shotgun (WGS) entry which is preliminary data.</text>
</comment>
<sequence>MGRNNKPERSWGQFFLHIVGVGESRLLSVWFLVAILLGLIAKITVLISCMSPSTRSVYLFRVSADDLVNAATNATTASADALRIDGLPNHWYWGFSGVCAVHSGGDVSCKRSFPPTMTIEDMIAFAVATQRDEDASSAAVAKHIKPWTSALAQVDDDLTPASRPRSFFKAAVALTLISTILSFVLLPLGAVSLAGRLPRWILYAVAFVDALAFLAAGVLVIYAMDQGPRGLIQLSGIDQGNERTFVGPGFYVLFAGVLFTLISIGLFFCVAFCLVLFIIFIVMACMSSCCGSGSGNNNNVDYRDEHNTGGGGVSNGGGMDYKAREAYQEQNHPNYYSNANYYNTRK</sequence>
<dbReference type="Proteomes" id="UP000050424">
    <property type="component" value="Unassembled WGS sequence"/>
</dbReference>
<evidence type="ECO:0000313" key="2">
    <source>
        <dbReference type="EMBL" id="KPM45968.1"/>
    </source>
</evidence>
<dbReference type="AlphaFoldDB" id="A0A0P7BY03"/>
<dbReference type="OrthoDB" id="4590557at2759"/>
<keyword evidence="1" id="KW-1133">Transmembrane helix</keyword>
<keyword evidence="1" id="KW-0812">Transmembrane</keyword>
<dbReference type="InterPro" id="IPR009944">
    <property type="entry name" value="Amastin"/>
</dbReference>
<feature type="transmembrane region" description="Helical" evidence="1">
    <location>
        <begin position="29"/>
        <end position="51"/>
    </location>
</feature>
<name>A0A0P7BY03_9HYPO</name>
<accession>A0A0P7BY03</accession>
<organism evidence="2 3">
    <name type="scientific">Neonectria ditissima</name>
    <dbReference type="NCBI Taxonomy" id="78410"/>
    <lineage>
        <taxon>Eukaryota</taxon>
        <taxon>Fungi</taxon>
        <taxon>Dikarya</taxon>
        <taxon>Ascomycota</taxon>
        <taxon>Pezizomycotina</taxon>
        <taxon>Sordariomycetes</taxon>
        <taxon>Hypocreomycetidae</taxon>
        <taxon>Hypocreales</taxon>
        <taxon>Nectriaceae</taxon>
        <taxon>Neonectria</taxon>
    </lineage>
</organism>
<feature type="transmembrane region" description="Helical" evidence="1">
    <location>
        <begin position="250"/>
        <end position="283"/>
    </location>
</feature>
<dbReference type="EMBL" id="LKCW01000004">
    <property type="protein sequence ID" value="KPM45968.1"/>
    <property type="molecule type" value="Genomic_DNA"/>
</dbReference>
<proteinExistence type="predicted"/>
<keyword evidence="3" id="KW-1185">Reference proteome</keyword>
<evidence type="ECO:0000313" key="3">
    <source>
        <dbReference type="Proteomes" id="UP000050424"/>
    </source>
</evidence>
<gene>
    <name evidence="2" type="ORF">AK830_g640</name>
</gene>
<dbReference type="Pfam" id="PF07344">
    <property type="entry name" value="Amastin"/>
    <property type="match status" value="1"/>
</dbReference>
<keyword evidence="1" id="KW-0472">Membrane</keyword>
<protein>
    <submittedName>
        <fullName evidence="2">Uncharacterized protein</fullName>
    </submittedName>
</protein>
<feature type="transmembrane region" description="Helical" evidence="1">
    <location>
        <begin position="200"/>
        <end position="224"/>
    </location>
</feature>
<feature type="transmembrane region" description="Helical" evidence="1">
    <location>
        <begin position="171"/>
        <end position="194"/>
    </location>
</feature>
<reference evidence="2 3" key="1">
    <citation type="submission" date="2015-09" db="EMBL/GenBank/DDBJ databases">
        <title>Draft genome of a European isolate of the apple canker pathogen Neonectria ditissima.</title>
        <authorList>
            <person name="Gomez-Cortecero A."/>
            <person name="Harrison R.J."/>
            <person name="Armitage A.D."/>
        </authorList>
    </citation>
    <scope>NUCLEOTIDE SEQUENCE [LARGE SCALE GENOMIC DNA]</scope>
    <source>
        <strain evidence="2 3">R09/05</strain>
    </source>
</reference>